<comment type="catalytic activity">
    <reaction evidence="9">
        <text>1,2-dihydroxy-5-(methylsulfanyl)pent-1-en-3-one + O2 = 3-(methylsulfanyl)propanoate + CO + formate + 2 H(+)</text>
        <dbReference type="Rhea" id="RHEA:14161"/>
        <dbReference type="ChEBI" id="CHEBI:15378"/>
        <dbReference type="ChEBI" id="CHEBI:15379"/>
        <dbReference type="ChEBI" id="CHEBI:15740"/>
        <dbReference type="ChEBI" id="CHEBI:17245"/>
        <dbReference type="ChEBI" id="CHEBI:49016"/>
        <dbReference type="ChEBI" id="CHEBI:49252"/>
        <dbReference type="EC" id="1.13.11.53"/>
    </reaction>
</comment>
<feature type="site" description="Important to generate the dianion" evidence="9">
    <location>
        <position position="98"/>
    </location>
</feature>
<evidence type="ECO:0000256" key="6">
    <source>
        <dbReference type="ARBA" id="ARBA00023002"/>
    </source>
</evidence>
<evidence type="ECO:0000256" key="5">
    <source>
        <dbReference type="ARBA" id="ARBA00022964"/>
    </source>
</evidence>
<comment type="catalytic activity">
    <reaction evidence="1 9">
        <text>1,2-dihydroxy-5-(methylsulfanyl)pent-1-en-3-one + O2 = 4-methylsulfanyl-2-oxobutanoate + formate + 2 H(+)</text>
        <dbReference type="Rhea" id="RHEA:24504"/>
        <dbReference type="ChEBI" id="CHEBI:15378"/>
        <dbReference type="ChEBI" id="CHEBI:15379"/>
        <dbReference type="ChEBI" id="CHEBI:15740"/>
        <dbReference type="ChEBI" id="CHEBI:16723"/>
        <dbReference type="ChEBI" id="CHEBI:49252"/>
        <dbReference type="EC" id="1.13.11.54"/>
    </reaction>
</comment>
<dbReference type="Pfam" id="PF03079">
    <property type="entry name" value="ARD"/>
    <property type="match status" value="1"/>
</dbReference>
<proteinExistence type="inferred from homology"/>
<dbReference type="RefSeq" id="WP_260793695.1">
    <property type="nucleotide sequence ID" value="NZ_CP093313.1"/>
</dbReference>
<evidence type="ECO:0000313" key="10">
    <source>
        <dbReference type="EMBL" id="UWZ84191.1"/>
    </source>
</evidence>
<dbReference type="InterPro" id="IPR011051">
    <property type="entry name" value="RmlC_Cupin_sf"/>
</dbReference>
<dbReference type="PANTHER" id="PTHR23418:SF0">
    <property type="entry name" value="ACIREDUCTONE DIOXYGENASE"/>
    <property type="match status" value="1"/>
</dbReference>
<evidence type="ECO:0000256" key="8">
    <source>
        <dbReference type="ARBA" id="ARBA00023167"/>
    </source>
</evidence>
<dbReference type="PANTHER" id="PTHR23418">
    <property type="entry name" value="ACIREDUCTONE DIOXYGENASE"/>
    <property type="match status" value="1"/>
</dbReference>
<feature type="binding site" evidence="9">
    <location>
        <position position="96"/>
    </location>
    <ligand>
        <name>Fe(2+)</name>
        <dbReference type="ChEBI" id="CHEBI:29033"/>
    </ligand>
</feature>
<keyword evidence="2 9" id="KW-0533">Nickel</keyword>
<dbReference type="AlphaFoldDB" id="A0A9J7BNJ2"/>
<keyword evidence="5 9" id="KW-0223">Dioxygenase</keyword>
<dbReference type="EMBL" id="CP093313">
    <property type="protein sequence ID" value="UWZ84191.1"/>
    <property type="molecule type" value="Genomic_DNA"/>
</dbReference>
<evidence type="ECO:0000256" key="1">
    <source>
        <dbReference type="ARBA" id="ARBA00000428"/>
    </source>
</evidence>
<dbReference type="GO" id="GO:0016151">
    <property type="term" value="F:nickel cation binding"/>
    <property type="evidence" value="ECO:0007669"/>
    <property type="project" value="UniProtKB-UniRule"/>
</dbReference>
<evidence type="ECO:0000256" key="7">
    <source>
        <dbReference type="ARBA" id="ARBA00023004"/>
    </source>
</evidence>
<feature type="binding site" evidence="9">
    <location>
        <position position="92"/>
    </location>
    <ligand>
        <name>Fe(2+)</name>
        <dbReference type="ChEBI" id="CHEBI:29033"/>
    </ligand>
</feature>
<evidence type="ECO:0000256" key="2">
    <source>
        <dbReference type="ARBA" id="ARBA00022596"/>
    </source>
</evidence>
<evidence type="ECO:0000256" key="3">
    <source>
        <dbReference type="ARBA" id="ARBA00022605"/>
    </source>
</evidence>
<dbReference type="EC" id="1.13.11.54" evidence="9"/>
<keyword evidence="11" id="KW-1185">Reference proteome</keyword>
<dbReference type="InterPro" id="IPR023956">
    <property type="entry name" value="ARD_bac"/>
</dbReference>
<dbReference type="GO" id="GO:0019284">
    <property type="term" value="P:L-methionine salvage from S-adenosylmethionine"/>
    <property type="evidence" value="ECO:0007669"/>
    <property type="project" value="InterPro"/>
</dbReference>
<comment type="pathway">
    <text evidence="9">Amino-acid biosynthesis; L-methionine biosynthesis via salvage pathway; L-methionine from S-methyl-5-thio-alpha-D-ribose 1-phosphate: step 5/6.</text>
</comment>
<dbReference type="GO" id="GO:0010308">
    <property type="term" value="F:acireductone dioxygenase (Ni2+-requiring) activity"/>
    <property type="evidence" value="ECO:0007669"/>
    <property type="project" value="UniProtKB-UniRule"/>
</dbReference>
<feature type="binding site" evidence="9">
    <location>
        <position position="134"/>
    </location>
    <ligand>
        <name>Ni(2+)</name>
        <dbReference type="ChEBI" id="CHEBI:49786"/>
    </ligand>
</feature>
<feature type="binding site" evidence="9">
    <location>
        <position position="134"/>
    </location>
    <ligand>
        <name>Fe(2+)</name>
        <dbReference type="ChEBI" id="CHEBI:29033"/>
    </ligand>
</feature>
<name>A0A9J7BNJ2_9BACT</name>
<comment type="cofactor">
    <cofactor evidence="9">
        <name>Fe(2+)</name>
        <dbReference type="ChEBI" id="CHEBI:29033"/>
    </cofactor>
    <text evidence="9">Binds 1 Fe(2+) cation per monomer.</text>
</comment>
<sequence>MAVLRFPDTDTRIDGEPEIRAALGEMGIDYERWSLDRVPADCSAGEVLTAYADEIAAMKQRGGYVTADVIDVNPETPNLDAMLAKFDKEHTHDEDEVRFILVGRGIFFLHIGGRVASVEVGPGDMLRVPRGITHWFTLCEDRRIRAIRWFQDTAGWTPHYTDSGVDRGYQPLCFGPVYMGARVENPFAKSLGA</sequence>
<comment type="function">
    <text evidence="9">Catalyzes 2 different reactions between oxygene and the acireductone 1,2-dihydroxy-3-keto-5-methylthiopentene (DHK-MTPene) depending upon the metal bound in the active site. Fe-containing acireductone dioxygenase (Fe-ARD) produces formate and 2-keto-4-methylthiobutyrate (KMTB), the alpha-ketoacid precursor of methionine in the methionine recycle pathway. Ni-containing acireductone dioxygenase (Ni-ARD) produces methylthiopropionate, carbon monoxide and formate, and does not lie on the methionine recycle pathway.</text>
</comment>
<gene>
    <name evidence="9" type="primary">mtnD</name>
    <name evidence="10" type="ORF">MOP44_27045</name>
</gene>
<organism evidence="10 11">
    <name type="scientific">Occallatibacter riparius</name>
    <dbReference type="NCBI Taxonomy" id="1002689"/>
    <lineage>
        <taxon>Bacteria</taxon>
        <taxon>Pseudomonadati</taxon>
        <taxon>Acidobacteriota</taxon>
        <taxon>Terriglobia</taxon>
        <taxon>Terriglobales</taxon>
        <taxon>Acidobacteriaceae</taxon>
        <taxon>Occallatibacter</taxon>
    </lineage>
</organism>
<dbReference type="SUPFAM" id="SSF51182">
    <property type="entry name" value="RmlC-like cupins"/>
    <property type="match status" value="1"/>
</dbReference>
<comment type="subunit">
    <text evidence="9">Monomer.</text>
</comment>
<accession>A0A9J7BNJ2</accession>
<keyword evidence="8 9" id="KW-0486">Methionine biosynthesis</keyword>
<feature type="binding site" evidence="9">
    <location>
        <position position="92"/>
    </location>
    <ligand>
        <name>Ni(2+)</name>
        <dbReference type="ChEBI" id="CHEBI:49786"/>
    </ligand>
</feature>
<evidence type="ECO:0000313" key="11">
    <source>
        <dbReference type="Proteomes" id="UP001059380"/>
    </source>
</evidence>
<evidence type="ECO:0000256" key="9">
    <source>
        <dbReference type="HAMAP-Rule" id="MF_01682"/>
    </source>
</evidence>
<dbReference type="HAMAP" id="MF_01682">
    <property type="entry name" value="Salvage_MtnD"/>
    <property type="match status" value="1"/>
</dbReference>
<comment type="cofactor">
    <cofactor evidence="9">
        <name>Ni(2+)</name>
        <dbReference type="ChEBI" id="CHEBI:49786"/>
    </cofactor>
    <text evidence="9">Binds 1 nickel ion per monomer.</text>
</comment>
<feature type="site" description="May play a role in metal incorporation in vivo" evidence="9">
    <location>
        <position position="89"/>
    </location>
</feature>
<feature type="binding site" evidence="9">
    <location>
        <position position="90"/>
    </location>
    <ligand>
        <name>Fe(2+)</name>
        <dbReference type="ChEBI" id="CHEBI:29033"/>
    </ligand>
</feature>
<dbReference type="InterPro" id="IPR014710">
    <property type="entry name" value="RmlC-like_jellyroll"/>
</dbReference>
<comment type="similarity">
    <text evidence="9">Belongs to the acireductone dioxygenase (ARD) family.</text>
</comment>
<dbReference type="InterPro" id="IPR004313">
    <property type="entry name" value="ARD"/>
</dbReference>
<reference evidence="10" key="1">
    <citation type="submission" date="2021-04" db="EMBL/GenBank/DDBJ databases">
        <title>Phylogenetic analysis of Acidobacteriaceae.</title>
        <authorList>
            <person name="Qiu L."/>
            <person name="Zhang Q."/>
        </authorList>
    </citation>
    <scope>NUCLEOTIDE SEQUENCE</scope>
    <source>
        <strain evidence="10">DSM 25168</strain>
    </source>
</reference>
<dbReference type="GO" id="GO:0010309">
    <property type="term" value="F:acireductone dioxygenase [iron(II)-requiring] activity"/>
    <property type="evidence" value="ECO:0007669"/>
    <property type="project" value="UniProtKB-UniRule"/>
</dbReference>
<dbReference type="CDD" id="cd02232">
    <property type="entry name" value="cupin_ARD"/>
    <property type="match status" value="1"/>
</dbReference>
<keyword evidence="3 9" id="KW-0028">Amino-acid biosynthesis</keyword>
<feature type="binding site" evidence="9">
    <location>
        <position position="96"/>
    </location>
    <ligand>
        <name>Ni(2+)</name>
        <dbReference type="ChEBI" id="CHEBI:49786"/>
    </ligand>
</feature>
<dbReference type="GO" id="GO:0005506">
    <property type="term" value="F:iron ion binding"/>
    <property type="evidence" value="ECO:0007669"/>
    <property type="project" value="UniProtKB-UniRule"/>
</dbReference>
<protein>
    <recommendedName>
        <fullName evidence="9">Acireductone dioxygenase</fullName>
    </recommendedName>
    <alternativeName>
        <fullName evidence="9">1,2-dihydroxy-3-keto-5-methylthiopentene dioxygenase</fullName>
        <shortName evidence="9">DHK-MTPene dioxygenase</shortName>
    </alternativeName>
    <alternativeName>
        <fullName evidence="9">Acireductone dioxygenase (Fe(2+)-requiring)</fullName>
        <shortName evidence="9">ARD'</shortName>
        <shortName evidence="9">Fe-ARD</shortName>
        <ecNumber evidence="9">1.13.11.54</ecNumber>
    </alternativeName>
    <alternativeName>
        <fullName evidence="9">Acireductone dioxygenase (Ni(2+)-requiring)</fullName>
        <shortName evidence="9">ARD</shortName>
        <shortName evidence="9">Ni-ARD</shortName>
        <ecNumber evidence="9">1.13.11.53</ecNumber>
    </alternativeName>
</protein>
<feature type="site" description="May play a role in transmitting local conformational changes" evidence="9">
    <location>
        <position position="95"/>
    </location>
</feature>
<keyword evidence="4 9" id="KW-0479">Metal-binding</keyword>
<keyword evidence="7 9" id="KW-0408">Iron</keyword>
<dbReference type="Gene3D" id="2.60.120.10">
    <property type="entry name" value="Jelly Rolls"/>
    <property type="match status" value="1"/>
</dbReference>
<evidence type="ECO:0000256" key="4">
    <source>
        <dbReference type="ARBA" id="ARBA00022723"/>
    </source>
</evidence>
<dbReference type="GO" id="GO:0019509">
    <property type="term" value="P:L-methionine salvage from methylthioadenosine"/>
    <property type="evidence" value="ECO:0007669"/>
    <property type="project" value="UniProtKB-UniRule"/>
</dbReference>
<keyword evidence="6 9" id="KW-0560">Oxidoreductase</keyword>
<dbReference type="Proteomes" id="UP001059380">
    <property type="component" value="Chromosome"/>
</dbReference>
<feature type="binding site" evidence="9">
    <location>
        <position position="90"/>
    </location>
    <ligand>
        <name>Ni(2+)</name>
        <dbReference type="ChEBI" id="CHEBI:49786"/>
    </ligand>
</feature>
<dbReference type="EC" id="1.13.11.53" evidence="9"/>
<dbReference type="KEGG" id="orp:MOP44_27045"/>